<dbReference type="PANTHER" id="PTHR30024:SF42">
    <property type="entry name" value="ALIPHATIC SULFONATES-BINDING PROTEIN-RELATED"/>
    <property type="match status" value="1"/>
</dbReference>
<feature type="domain" description="SsuA/THI5-like" evidence="1">
    <location>
        <begin position="54"/>
        <end position="249"/>
    </location>
</feature>
<dbReference type="PANTHER" id="PTHR30024">
    <property type="entry name" value="ALIPHATIC SULFONATES-BINDING PROTEIN-RELATED"/>
    <property type="match status" value="1"/>
</dbReference>
<keyword evidence="3" id="KW-1185">Reference proteome</keyword>
<dbReference type="EMBL" id="FNCA01000006">
    <property type="protein sequence ID" value="SDG04634.1"/>
    <property type="molecule type" value="Genomic_DNA"/>
</dbReference>
<dbReference type="Gene3D" id="3.40.190.10">
    <property type="entry name" value="Periplasmic binding protein-like II"/>
    <property type="match status" value="2"/>
</dbReference>
<accession>A0A7Z7B0M9</accession>
<comment type="caution">
    <text evidence="2">The sequence shown here is derived from an EMBL/GenBank/DDBJ whole genome shotgun (WGS) entry which is preliminary data.</text>
</comment>
<dbReference type="Pfam" id="PF09084">
    <property type="entry name" value="NMT1"/>
    <property type="match status" value="1"/>
</dbReference>
<dbReference type="CDD" id="cd01008">
    <property type="entry name" value="PBP2_NrtA_SsuA_CpmA_like"/>
    <property type="match status" value="1"/>
</dbReference>
<dbReference type="PROSITE" id="PS51257">
    <property type="entry name" value="PROKAR_LIPOPROTEIN"/>
    <property type="match status" value="1"/>
</dbReference>
<evidence type="ECO:0000313" key="3">
    <source>
        <dbReference type="Proteomes" id="UP000199259"/>
    </source>
</evidence>
<reference evidence="2 3" key="1">
    <citation type="submission" date="2016-10" db="EMBL/GenBank/DDBJ databases">
        <authorList>
            <person name="Varghese N."/>
            <person name="Submissions S."/>
        </authorList>
    </citation>
    <scope>NUCLEOTIDE SEQUENCE [LARGE SCALE GENOMIC DNA]</scope>
    <source>
        <strain evidence="2 3">PL 12/M</strain>
    </source>
</reference>
<dbReference type="Proteomes" id="UP000199259">
    <property type="component" value="Unassembled WGS sequence"/>
</dbReference>
<dbReference type="OrthoDB" id="141581at2157"/>
<gene>
    <name evidence="2" type="ORF">SAMN04488589_2025</name>
</gene>
<dbReference type="AlphaFoldDB" id="A0A7Z7B0M9"/>
<protein>
    <submittedName>
        <fullName evidence="2">NitT/TauT family transport system substrate-binding protein</fullName>
    </submittedName>
</protein>
<evidence type="ECO:0000259" key="1">
    <source>
        <dbReference type="Pfam" id="PF09084"/>
    </source>
</evidence>
<name>A0A7Z7B0M9_9EURY</name>
<dbReference type="RefSeq" id="WP_091710319.1">
    <property type="nucleotide sequence ID" value="NZ_FNCA01000006.1"/>
</dbReference>
<evidence type="ECO:0000313" key="2">
    <source>
        <dbReference type="EMBL" id="SDG04634.1"/>
    </source>
</evidence>
<dbReference type="InterPro" id="IPR015168">
    <property type="entry name" value="SsuA/THI5"/>
</dbReference>
<organism evidence="2 3">
    <name type="scientific">Methanolobus vulcani</name>
    <dbReference type="NCBI Taxonomy" id="38026"/>
    <lineage>
        <taxon>Archaea</taxon>
        <taxon>Methanobacteriati</taxon>
        <taxon>Methanobacteriota</taxon>
        <taxon>Stenosarchaea group</taxon>
        <taxon>Methanomicrobia</taxon>
        <taxon>Methanosarcinales</taxon>
        <taxon>Methanosarcinaceae</taxon>
        <taxon>Methanolobus</taxon>
    </lineage>
</organism>
<sequence length="326" mass="35868">MKKFLPFLVIIIVLIALSMSGCTGSANQDSKVATVGTWKTAQTIQPFLYQDFVEEDYIIDVLPFTNPGDQKAALLAGDLDMTGTTIALAITAASRGEPVVVVSSLCNKCSAIVVRNDSDIMTASDLKGKTIAYVPGTMHHVLLLETLKQAGLDPEKEVTLQRIDFFDMGQALWQGTVDAFCSGEPYPSLAIADGYGRVLSYPYYGEGVGTINAGMLTTRDEIENNREGIQRLVTAHARSTEYLKANQEEWINISSDFGTDSEVLEIAASNMELAWDMDENYVLQAENLAERMKDLEMIEEVPDMDTLFDLSFVEQARKDLDDSENA</sequence>
<proteinExistence type="predicted"/>
<dbReference type="SUPFAM" id="SSF53850">
    <property type="entry name" value="Periplasmic binding protein-like II"/>
    <property type="match status" value="1"/>
</dbReference>